<dbReference type="GO" id="GO:0035091">
    <property type="term" value="F:phosphatidylinositol binding"/>
    <property type="evidence" value="ECO:0007669"/>
    <property type="project" value="InterPro"/>
</dbReference>
<feature type="compositionally biased region" description="Low complexity" evidence="1">
    <location>
        <begin position="341"/>
        <end position="358"/>
    </location>
</feature>
<dbReference type="CDD" id="cd21383">
    <property type="entry name" value="GAT_GGA_Tom1-like"/>
    <property type="match status" value="1"/>
</dbReference>
<gene>
    <name evidence="3" type="ORF">N7469_008081</name>
</gene>
<dbReference type="InterPro" id="IPR038425">
    <property type="entry name" value="GAT_sf"/>
</dbReference>
<dbReference type="AlphaFoldDB" id="A0A9W9NRH7"/>
<dbReference type="SUPFAM" id="SSF89009">
    <property type="entry name" value="GAT-like domain"/>
    <property type="match status" value="1"/>
</dbReference>
<keyword evidence="4" id="KW-1185">Reference proteome</keyword>
<sequence>MKRMLPKGLMRRPSKSPLISSVSPAILLLTAKANGSGASSPDQTDQSPEGILLRELTTFCEVSNNPQSPQQGNEFVHLPLIVESAESSPAAAKEAAVRIRKYLSTPNQTPNHVQYNAIMLMRILTDNPGHTFTKNFDSKFVAAIKELLRYGRDWHVQHYLRQYLSSLESGRSMDEDLQPLLAMWAKEKAKNDRPYPVAFPTNSSPTPPPRPPIHPRNKLPDPGELSARIEEARNSAKLLTQFVQTTPPVEMEGNDLIKEFVDRCQTSSRLIQGYIHCNDPAPNEDTLLTLIEVNDELSVALSGQQRGLLKARKARSSRSPTSSDMNSPSPPSNGATSATLSQPFSSDPPQDSQNPDQSANRLSELPSATMTGARSNPTAPRPNNERYEYNAADFEVQNPFADDFATQESDNDRRHAQGTTTQGSRVHFQAAEQDR</sequence>
<dbReference type="Pfam" id="PF03127">
    <property type="entry name" value="GAT"/>
    <property type="match status" value="1"/>
</dbReference>
<evidence type="ECO:0000313" key="4">
    <source>
        <dbReference type="Proteomes" id="UP001147733"/>
    </source>
</evidence>
<feature type="region of interest" description="Disordered" evidence="1">
    <location>
        <begin position="303"/>
        <end position="435"/>
    </location>
</feature>
<reference evidence="3" key="1">
    <citation type="submission" date="2022-11" db="EMBL/GenBank/DDBJ databases">
        <authorList>
            <person name="Petersen C."/>
        </authorList>
    </citation>
    <scope>NUCLEOTIDE SEQUENCE</scope>
    <source>
        <strain evidence="3">IBT 23319</strain>
    </source>
</reference>
<dbReference type="GO" id="GO:0043130">
    <property type="term" value="F:ubiquitin binding"/>
    <property type="evidence" value="ECO:0007669"/>
    <property type="project" value="InterPro"/>
</dbReference>
<dbReference type="OrthoDB" id="5393057at2759"/>
<dbReference type="PROSITE" id="PS50909">
    <property type="entry name" value="GAT"/>
    <property type="match status" value="1"/>
</dbReference>
<dbReference type="Proteomes" id="UP001147733">
    <property type="component" value="Unassembled WGS sequence"/>
</dbReference>
<dbReference type="RefSeq" id="XP_056498550.1">
    <property type="nucleotide sequence ID" value="XM_056646999.1"/>
</dbReference>
<evidence type="ECO:0000259" key="2">
    <source>
        <dbReference type="PROSITE" id="PS50909"/>
    </source>
</evidence>
<dbReference type="InterPro" id="IPR008942">
    <property type="entry name" value="ENTH_VHS"/>
</dbReference>
<feature type="domain" description="GAT" evidence="2">
    <location>
        <begin position="220"/>
        <end position="309"/>
    </location>
</feature>
<evidence type="ECO:0000256" key="1">
    <source>
        <dbReference type="SAM" id="MobiDB-lite"/>
    </source>
</evidence>
<comment type="caution">
    <text evidence="3">The sequence shown here is derived from an EMBL/GenBank/DDBJ whole genome shotgun (WGS) entry which is preliminary data.</text>
</comment>
<dbReference type="InterPro" id="IPR004152">
    <property type="entry name" value="GAT_dom"/>
</dbReference>
<feature type="compositionally biased region" description="Pro residues" evidence="1">
    <location>
        <begin position="205"/>
        <end position="214"/>
    </location>
</feature>
<evidence type="ECO:0000313" key="3">
    <source>
        <dbReference type="EMBL" id="KAJ5224578.1"/>
    </source>
</evidence>
<feature type="compositionally biased region" description="Low complexity" evidence="1">
    <location>
        <begin position="317"/>
        <end position="327"/>
    </location>
</feature>
<name>A0A9W9NRH7_PENCI</name>
<feature type="region of interest" description="Disordered" evidence="1">
    <location>
        <begin position="193"/>
        <end position="223"/>
    </location>
</feature>
<dbReference type="SUPFAM" id="SSF48464">
    <property type="entry name" value="ENTH/VHS domain"/>
    <property type="match status" value="1"/>
</dbReference>
<reference evidence="3" key="2">
    <citation type="journal article" date="2023" name="IMA Fungus">
        <title>Comparative genomic study of the Penicillium genus elucidates a diverse pangenome and 15 lateral gene transfer events.</title>
        <authorList>
            <person name="Petersen C."/>
            <person name="Sorensen T."/>
            <person name="Nielsen M.R."/>
            <person name="Sondergaard T.E."/>
            <person name="Sorensen J.L."/>
            <person name="Fitzpatrick D.A."/>
            <person name="Frisvad J.C."/>
            <person name="Nielsen K.L."/>
        </authorList>
    </citation>
    <scope>NUCLEOTIDE SEQUENCE</scope>
    <source>
        <strain evidence="3">IBT 23319</strain>
    </source>
</reference>
<dbReference type="GeneID" id="81386166"/>
<dbReference type="EMBL" id="JAPQKT010000007">
    <property type="protein sequence ID" value="KAJ5224578.1"/>
    <property type="molecule type" value="Genomic_DNA"/>
</dbReference>
<organism evidence="3 4">
    <name type="scientific">Penicillium citrinum</name>
    <dbReference type="NCBI Taxonomy" id="5077"/>
    <lineage>
        <taxon>Eukaryota</taxon>
        <taxon>Fungi</taxon>
        <taxon>Dikarya</taxon>
        <taxon>Ascomycota</taxon>
        <taxon>Pezizomycotina</taxon>
        <taxon>Eurotiomycetes</taxon>
        <taxon>Eurotiomycetidae</taxon>
        <taxon>Eurotiales</taxon>
        <taxon>Aspergillaceae</taxon>
        <taxon>Penicillium</taxon>
    </lineage>
</organism>
<feature type="compositionally biased region" description="Polar residues" evidence="1">
    <location>
        <begin position="366"/>
        <end position="378"/>
    </location>
</feature>
<protein>
    <recommendedName>
        <fullName evidence="2">GAT domain-containing protein</fullName>
    </recommendedName>
</protein>
<dbReference type="Gene3D" id="1.20.58.160">
    <property type="match status" value="1"/>
</dbReference>
<proteinExistence type="predicted"/>
<accession>A0A9W9NRH7</accession>
<dbReference type="Gene3D" id="1.25.40.90">
    <property type="match status" value="1"/>
</dbReference>